<proteinExistence type="predicted"/>
<dbReference type="Proteomes" id="UP000434957">
    <property type="component" value="Unassembled WGS sequence"/>
</dbReference>
<gene>
    <name evidence="2" type="ORF">PR003_g27882</name>
</gene>
<reference evidence="2 3" key="1">
    <citation type="submission" date="2018-08" db="EMBL/GenBank/DDBJ databases">
        <title>Genomic investigation of the strawberry pathogen Phytophthora fragariae indicates pathogenicity is determined by transcriptional variation in three key races.</title>
        <authorList>
            <person name="Adams T.M."/>
            <person name="Armitage A.D."/>
            <person name="Sobczyk M.K."/>
            <person name="Bates H.J."/>
            <person name="Dunwell J.M."/>
            <person name="Nellist C.F."/>
            <person name="Harrison R.J."/>
        </authorList>
    </citation>
    <scope>NUCLEOTIDE SEQUENCE [LARGE SCALE GENOMIC DNA]</scope>
    <source>
        <strain evidence="2 3">SCRP333</strain>
    </source>
</reference>
<evidence type="ECO:0000313" key="3">
    <source>
        <dbReference type="Proteomes" id="UP000434957"/>
    </source>
</evidence>
<feature type="domain" description="HAT C-terminal dimerisation" evidence="1">
    <location>
        <begin position="69"/>
        <end position="138"/>
    </location>
</feature>
<dbReference type="InterPro" id="IPR012337">
    <property type="entry name" value="RNaseH-like_sf"/>
</dbReference>
<dbReference type="EMBL" id="QXFT01004036">
    <property type="protein sequence ID" value="KAE9280712.1"/>
    <property type="molecule type" value="Genomic_DNA"/>
</dbReference>
<dbReference type="GO" id="GO:0046983">
    <property type="term" value="F:protein dimerization activity"/>
    <property type="evidence" value="ECO:0007669"/>
    <property type="project" value="InterPro"/>
</dbReference>
<organism evidence="2 3">
    <name type="scientific">Phytophthora rubi</name>
    <dbReference type="NCBI Taxonomy" id="129364"/>
    <lineage>
        <taxon>Eukaryota</taxon>
        <taxon>Sar</taxon>
        <taxon>Stramenopiles</taxon>
        <taxon>Oomycota</taxon>
        <taxon>Peronosporomycetes</taxon>
        <taxon>Peronosporales</taxon>
        <taxon>Peronosporaceae</taxon>
        <taxon>Phytophthora</taxon>
    </lineage>
</organism>
<evidence type="ECO:0000313" key="2">
    <source>
        <dbReference type="EMBL" id="KAE9280712.1"/>
    </source>
</evidence>
<evidence type="ECO:0000259" key="1">
    <source>
        <dbReference type="Pfam" id="PF05699"/>
    </source>
</evidence>
<accession>A0A6A4BY87</accession>
<dbReference type="Pfam" id="PF05699">
    <property type="entry name" value="Dimer_Tnp_hAT"/>
    <property type="match status" value="1"/>
</dbReference>
<dbReference type="SUPFAM" id="SSF53098">
    <property type="entry name" value="Ribonuclease H-like"/>
    <property type="match status" value="1"/>
</dbReference>
<protein>
    <recommendedName>
        <fullName evidence="1">HAT C-terminal dimerisation domain-containing protein</fullName>
    </recommendedName>
</protein>
<name>A0A6A4BY87_9STRA</name>
<dbReference type="InterPro" id="IPR008906">
    <property type="entry name" value="HATC_C_dom"/>
</dbReference>
<keyword evidence="3" id="KW-1185">Reference proteome</keyword>
<sequence length="165" mass="18720">MGIGFMLDPATDLDDFVGTDSEKVDDQACQMAVRCGIITAVDIPKLTAEILEFKTEKRRGGEAERVKFSESSPQYYWGSKSEKKSFRYPLLKKVADIVFAIPTSSAASERARSIFDHIHSKRRNRLSVEKVEMLAFIYINYGIIESDEHDLARHQSRPESVEVDN</sequence>
<comment type="caution">
    <text evidence="2">The sequence shown here is derived from an EMBL/GenBank/DDBJ whole genome shotgun (WGS) entry which is preliminary data.</text>
</comment>
<dbReference type="AlphaFoldDB" id="A0A6A4BY87"/>